<evidence type="ECO:0000256" key="1">
    <source>
        <dbReference type="SAM" id="Phobius"/>
    </source>
</evidence>
<reference evidence="2" key="2">
    <citation type="submission" date="2020-05" db="UniProtKB">
        <authorList>
            <consortium name="EnsemblMetazoa"/>
        </authorList>
    </citation>
    <scope>IDENTIFICATION</scope>
    <source>
        <strain evidence="2">IAEA</strain>
    </source>
</reference>
<reference evidence="3" key="1">
    <citation type="submission" date="2015-01" db="EMBL/GenBank/DDBJ databases">
        <authorList>
            <person name="Aksoy S."/>
            <person name="Warren W."/>
            <person name="Wilson R.K."/>
        </authorList>
    </citation>
    <scope>NUCLEOTIDE SEQUENCE [LARGE SCALE GENOMIC DNA]</scope>
    <source>
        <strain evidence="3">IAEA</strain>
    </source>
</reference>
<dbReference type="VEuPathDB" id="VectorBase:GPPI024536"/>
<keyword evidence="3" id="KW-1185">Reference proteome</keyword>
<feature type="transmembrane region" description="Helical" evidence="1">
    <location>
        <begin position="12"/>
        <end position="34"/>
    </location>
</feature>
<sequence length="78" mass="8705">MVRNFTRKKSTIITTATATATATAIAIAIAIATTKKKNTKKIRKTVLEYHVNLMRKRLLICELTAATIAYSDNVFMML</sequence>
<dbReference type="EnsemblMetazoa" id="GPPI024536-RA">
    <property type="protein sequence ID" value="GPPI024536-PA"/>
    <property type="gene ID" value="GPPI024536"/>
</dbReference>
<evidence type="ECO:0000313" key="2">
    <source>
        <dbReference type="EnsemblMetazoa" id="GPPI024536-PA"/>
    </source>
</evidence>
<keyword evidence="1" id="KW-1133">Transmembrane helix</keyword>
<keyword evidence="1" id="KW-0472">Membrane</keyword>
<organism evidence="2 3">
    <name type="scientific">Glossina palpalis gambiensis</name>
    <dbReference type="NCBI Taxonomy" id="67801"/>
    <lineage>
        <taxon>Eukaryota</taxon>
        <taxon>Metazoa</taxon>
        <taxon>Ecdysozoa</taxon>
        <taxon>Arthropoda</taxon>
        <taxon>Hexapoda</taxon>
        <taxon>Insecta</taxon>
        <taxon>Pterygota</taxon>
        <taxon>Neoptera</taxon>
        <taxon>Endopterygota</taxon>
        <taxon>Diptera</taxon>
        <taxon>Brachycera</taxon>
        <taxon>Muscomorpha</taxon>
        <taxon>Hippoboscoidea</taxon>
        <taxon>Glossinidae</taxon>
        <taxon>Glossina</taxon>
    </lineage>
</organism>
<dbReference type="EMBL" id="JXJN01011310">
    <property type="status" value="NOT_ANNOTATED_CDS"/>
    <property type="molecule type" value="Genomic_DNA"/>
</dbReference>
<name>A0A1B0BB72_9MUSC</name>
<accession>A0A1B0BB72</accession>
<evidence type="ECO:0000313" key="3">
    <source>
        <dbReference type="Proteomes" id="UP000092460"/>
    </source>
</evidence>
<keyword evidence="1" id="KW-0812">Transmembrane</keyword>
<dbReference type="AlphaFoldDB" id="A0A1B0BB72"/>
<protein>
    <submittedName>
        <fullName evidence="2">Uncharacterized protein</fullName>
    </submittedName>
</protein>
<proteinExistence type="predicted"/>
<dbReference type="Proteomes" id="UP000092460">
    <property type="component" value="Unassembled WGS sequence"/>
</dbReference>